<feature type="transmembrane region" description="Helical" evidence="6">
    <location>
        <begin position="123"/>
        <end position="146"/>
    </location>
</feature>
<evidence type="ECO:0000256" key="6">
    <source>
        <dbReference type="SAM" id="Phobius"/>
    </source>
</evidence>
<accession>A0ABV7F0W7</accession>
<feature type="transmembrane region" description="Helical" evidence="6">
    <location>
        <begin position="57"/>
        <end position="84"/>
    </location>
</feature>
<protein>
    <submittedName>
        <fullName evidence="7">Branched-chain amino acid ABC transporter permease</fullName>
    </submittedName>
</protein>
<evidence type="ECO:0000256" key="5">
    <source>
        <dbReference type="ARBA" id="ARBA00023136"/>
    </source>
</evidence>
<feature type="transmembrane region" description="Helical" evidence="6">
    <location>
        <begin position="167"/>
        <end position="187"/>
    </location>
</feature>
<dbReference type="EMBL" id="JBHRTP010000011">
    <property type="protein sequence ID" value="MFC3107341.1"/>
    <property type="molecule type" value="Genomic_DNA"/>
</dbReference>
<comment type="caution">
    <text evidence="7">The sequence shown here is derived from an EMBL/GenBank/DDBJ whole genome shotgun (WGS) entry which is preliminary data.</text>
</comment>
<evidence type="ECO:0000256" key="2">
    <source>
        <dbReference type="ARBA" id="ARBA00022475"/>
    </source>
</evidence>
<name>A0ABV7F0W7_9BURK</name>
<dbReference type="CDD" id="cd06581">
    <property type="entry name" value="TM_PBP1_LivM_like"/>
    <property type="match status" value="1"/>
</dbReference>
<feature type="transmembrane region" description="Helical" evidence="6">
    <location>
        <begin position="290"/>
        <end position="307"/>
    </location>
</feature>
<keyword evidence="8" id="KW-1185">Reference proteome</keyword>
<evidence type="ECO:0000313" key="8">
    <source>
        <dbReference type="Proteomes" id="UP001595530"/>
    </source>
</evidence>
<evidence type="ECO:0000256" key="4">
    <source>
        <dbReference type="ARBA" id="ARBA00022989"/>
    </source>
</evidence>
<gene>
    <name evidence="7" type="ORF">ACFOFO_05100</name>
</gene>
<feature type="transmembrane region" description="Helical" evidence="6">
    <location>
        <begin position="96"/>
        <end position="117"/>
    </location>
</feature>
<feature type="transmembrane region" description="Helical" evidence="6">
    <location>
        <begin position="217"/>
        <end position="237"/>
    </location>
</feature>
<dbReference type="InterPro" id="IPR001851">
    <property type="entry name" value="ABC_transp_permease"/>
</dbReference>
<feature type="transmembrane region" description="Helical" evidence="6">
    <location>
        <begin position="20"/>
        <end position="37"/>
    </location>
</feature>
<evidence type="ECO:0000256" key="3">
    <source>
        <dbReference type="ARBA" id="ARBA00022692"/>
    </source>
</evidence>
<keyword evidence="5 6" id="KW-0472">Membrane</keyword>
<dbReference type="Proteomes" id="UP001595530">
    <property type="component" value="Unassembled WGS sequence"/>
</dbReference>
<sequence length="354" mass="38338">MKTSINYVIERSTTASRIGLLLGAAICGLLVSLPFWADSSTLRLLVEFMCYLVLAQMWNLLAGYGGLISIGQQAFVGIGGYGLFLMANHGNMNPFIAVLVGGIIAAILAVPTAKIVFRLRGGYFAVGTWVVAEVYRLAISNVPLVGGGSGQSLTAMSGIPKATRESITFWIASAMAIGLIALIYWLLRSRFGVALTAIRDSEAASESQGVDVERVKFYVYVLSAFGSGLVGALYYLNVLRIAPNSAFDLSWVVSAIFIVVIGGIGTIEGPILGAVIFFIMREMLSDYGSWYLMVMGLVAIIVMIKWPKGIWGFIQQRFDLRFFPVQRRVHLIEPSSAASSQMLNSNDGKFKSVL</sequence>
<keyword evidence="2" id="KW-1003">Cell membrane</keyword>
<proteinExistence type="predicted"/>
<dbReference type="PANTHER" id="PTHR30482">
    <property type="entry name" value="HIGH-AFFINITY BRANCHED-CHAIN AMINO ACID TRANSPORT SYSTEM PERMEASE"/>
    <property type="match status" value="1"/>
</dbReference>
<evidence type="ECO:0000256" key="1">
    <source>
        <dbReference type="ARBA" id="ARBA00004651"/>
    </source>
</evidence>
<comment type="subcellular location">
    <subcellularLocation>
        <location evidence="1">Cell membrane</location>
        <topology evidence="1">Multi-pass membrane protein</topology>
    </subcellularLocation>
</comment>
<organism evidence="7 8">
    <name type="scientific">Undibacterium arcticum</name>
    <dbReference type="NCBI Taxonomy" id="1762892"/>
    <lineage>
        <taxon>Bacteria</taxon>
        <taxon>Pseudomonadati</taxon>
        <taxon>Pseudomonadota</taxon>
        <taxon>Betaproteobacteria</taxon>
        <taxon>Burkholderiales</taxon>
        <taxon>Oxalobacteraceae</taxon>
        <taxon>Undibacterium</taxon>
    </lineage>
</organism>
<dbReference type="RefSeq" id="WP_390331014.1">
    <property type="nucleotide sequence ID" value="NZ_JBHRTP010000011.1"/>
</dbReference>
<dbReference type="InterPro" id="IPR043428">
    <property type="entry name" value="LivM-like"/>
</dbReference>
<keyword evidence="4 6" id="KW-1133">Transmembrane helix</keyword>
<evidence type="ECO:0000313" key="7">
    <source>
        <dbReference type="EMBL" id="MFC3107341.1"/>
    </source>
</evidence>
<reference evidence="8" key="1">
    <citation type="journal article" date="2019" name="Int. J. Syst. Evol. Microbiol.">
        <title>The Global Catalogue of Microorganisms (GCM) 10K type strain sequencing project: providing services to taxonomists for standard genome sequencing and annotation.</title>
        <authorList>
            <consortium name="The Broad Institute Genomics Platform"/>
            <consortium name="The Broad Institute Genome Sequencing Center for Infectious Disease"/>
            <person name="Wu L."/>
            <person name="Ma J."/>
        </authorList>
    </citation>
    <scope>NUCLEOTIDE SEQUENCE [LARGE SCALE GENOMIC DNA]</scope>
    <source>
        <strain evidence="8">KCTC 42986</strain>
    </source>
</reference>
<keyword evidence="3 6" id="KW-0812">Transmembrane</keyword>
<dbReference type="Pfam" id="PF02653">
    <property type="entry name" value="BPD_transp_2"/>
    <property type="match status" value="1"/>
</dbReference>
<dbReference type="PANTHER" id="PTHR30482:SF17">
    <property type="entry name" value="ABC TRANSPORTER ATP-BINDING PROTEIN"/>
    <property type="match status" value="1"/>
</dbReference>
<feature type="transmembrane region" description="Helical" evidence="6">
    <location>
        <begin position="249"/>
        <end position="278"/>
    </location>
</feature>